<evidence type="ECO:0000256" key="1">
    <source>
        <dbReference type="SAM" id="Phobius"/>
    </source>
</evidence>
<keyword evidence="1" id="KW-1133">Transmembrane helix</keyword>
<name>A0A2H0CWT9_9BACT</name>
<keyword evidence="1" id="KW-0472">Membrane</keyword>
<comment type="caution">
    <text evidence="2">The sequence shown here is derived from an EMBL/GenBank/DDBJ whole genome shotgun (WGS) entry which is preliminary data.</text>
</comment>
<dbReference type="EMBL" id="PCTL01000003">
    <property type="protein sequence ID" value="PIP73888.1"/>
    <property type="molecule type" value="Genomic_DNA"/>
</dbReference>
<dbReference type="AlphaFoldDB" id="A0A2H0CWT9"/>
<proteinExistence type="predicted"/>
<evidence type="ECO:0000313" key="3">
    <source>
        <dbReference type="Proteomes" id="UP000230638"/>
    </source>
</evidence>
<keyword evidence="1" id="KW-0812">Transmembrane</keyword>
<feature type="transmembrane region" description="Helical" evidence="1">
    <location>
        <begin position="12"/>
        <end position="30"/>
    </location>
</feature>
<evidence type="ECO:0000313" key="2">
    <source>
        <dbReference type="EMBL" id="PIP73888.1"/>
    </source>
</evidence>
<reference evidence="2 3" key="1">
    <citation type="submission" date="2017-09" db="EMBL/GenBank/DDBJ databases">
        <title>Depth-based differentiation of microbial function through sediment-hosted aquifers and enrichment of novel symbionts in the deep terrestrial subsurface.</title>
        <authorList>
            <person name="Probst A.J."/>
            <person name="Ladd B."/>
            <person name="Jarett J.K."/>
            <person name="Geller-Mcgrath D.E."/>
            <person name="Sieber C.M."/>
            <person name="Emerson J.B."/>
            <person name="Anantharaman K."/>
            <person name="Thomas B.C."/>
            <person name="Malmstrom R."/>
            <person name="Stieglmeier M."/>
            <person name="Klingl A."/>
            <person name="Woyke T."/>
            <person name="Ryan C.M."/>
            <person name="Banfield J.F."/>
        </authorList>
    </citation>
    <scope>NUCLEOTIDE SEQUENCE [LARGE SCALE GENOMIC DNA]</scope>
    <source>
        <strain evidence="2">CG22_combo_CG10-13_8_21_14_all_47_15</strain>
    </source>
</reference>
<accession>A0A2H0CWT9</accession>
<organism evidence="2 3">
    <name type="scientific">Candidatus Lloydbacteria bacterium CG22_combo_CG10-13_8_21_14_all_47_15</name>
    <dbReference type="NCBI Taxonomy" id="1974635"/>
    <lineage>
        <taxon>Bacteria</taxon>
        <taxon>Candidatus Lloydiibacteriota</taxon>
    </lineage>
</organism>
<dbReference type="Proteomes" id="UP000230638">
    <property type="component" value="Unassembled WGS sequence"/>
</dbReference>
<sequence length="97" mass="11644">MAIHNPQERGLIKYILLFIIFVIILGYFNIDLRGIIEKPEVQKNLAYIKEAGQNIWQNIILPLWHNYLSEPVLYFWQNIFIDIVWRAFTEGLEILKR</sequence>
<protein>
    <submittedName>
        <fullName evidence="2">Uncharacterized protein</fullName>
    </submittedName>
</protein>
<gene>
    <name evidence="2" type="ORF">COW88_00490</name>
</gene>